<keyword evidence="3" id="KW-1185">Reference proteome</keyword>
<organism evidence="2 3">
    <name type="scientific">Dactylonectria estremocensis</name>
    <dbReference type="NCBI Taxonomy" id="1079267"/>
    <lineage>
        <taxon>Eukaryota</taxon>
        <taxon>Fungi</taxon>
        <taxon>Dikarya</taxon>
        <taxon>Ascomycota</taxon>
        <taxon>Pezizomycotina</taxon>
        <taxon>Sordariomycetes</taxon>
        <taxon>Hypocreomycetidae</taxon>
        <taxon>Hypocreales</taxon>
        <taxon>Nectriaceae</taxon>
        <taxon>Dactylonectria</taxon>
    </lineage>
</organism>
<name>A0A9P9IHW4_9HYPO</name>
<dbReference type="Proteomes" id="UP000717696">
    <property type="component" value="Unassembled WGS sequence"/>
</dbReference>
<dbReference type="EMBL" id="JAGMUU010000029">
    <property type="protein sequence ID" value="KAH7120139.1"/>
    <property type="molecule type" value="Genomic_DNA"/>
</dbReference>
<evidence type="ECO:0000256" key="1">
    <source>
        <dbReference type="SAM" id="MobiDB-lite"/>
    </source>
</evidence>
<protein>
    <submittedName>
        <fullName evidence="2">Uncharacterized protein</fullName>
    </submittedName>
</protein>
<evidence type="ECO:0000313" key="3">
    <source>
        <dbReference type="Proteomes" id="UP000717696"/>
    </source>
</evidence>
<sequence length="59" mass="6389">MSPKSTPQQLQDDIISMRNRQNSEARFDRLGQPVVQVKAKNVGPGAAAAPDDKAENLAK</sequence>
<proteinExistence type="predicted"/>
<accession>A0A9P9IHW4</accession>
<feature type="compositionally biased region" description="Basic and acidic residues" evidence="1">
    <location>
        <begin position="50"/>
        <end position="59"/>
    </location>
</feature>
<comment type="caution">
    <text evidence="2">The sequence shown here is derived from an EMBL/GenBank/DDBJ whole genome shotgun (WGS) entry which is preliminary data.</text>
</comment>
<gene>
    <name evidence="2" type="ORF">B0J13DRAFT_629422</name>
</gene>
<reference evidence="2" key="1">
    <citation type="journal article" date="2021" name="Nat. Commun.">
        <title>Genetic determinants of endophytism in the Arabidopsis root mycobiome.</title>
        <authorList>
            <person name="Mesny F."/>
            <person name="Miyauchi S."/>
            <person name="Thiergart T."/>
            <person name="Pickel B."/>
            <person name="Atanasova L."/>
            <person name="Karlsson M."/>
            <person name="Huettel B."/>
            <person name="Barry K.W."/>
            <person name="Haridas S."/>
            <person name="Chen C."/>
            <person name="Bauer D."/>
            <person name="Andreopoulos W."/>
            <person name="Pangilinan J."/>
            <person name="LaButti K."/>
            <person name="Riley R."/>
            <person name="Lipzen A."/>
            <person name="Clum A."/>
            <person name="Drula E."/>
            <person name="Henrissat B."/>
            <person name="Kohler A."/>
            <person name="Grigoriev I.V."/>
            <person name="Martin F.M."/>
            <person name="Hacquard S."/>
        </authorList>
    </citation>
    <scope>NUCLEOTIDE SEQUENCE</scope>
    <source>
        <strain evidence="2">MPI-CAGE-AT-0021</strain>
    </source>
</reference>
<dbReference type="AlphaFoldDB" id="A0A9P9IHW4"/>
<evidence type="ECO:0000313" key="2">
    <source>
        <dbReference type="EMBL" id="KAH7120139.1"/>
    </source>
</evidence>
<feature type="region of interest" description="Disordered" evidence="1">
    <location>
        <begin position="40"/>
        <end position="59"/>
    </location>
</feature>